<proteinExistence type="predicted"/>
<organism evidence="2 3">
    <name type="scientific">Obba rivulosa</name>
    <dbReference type="NCBI Taxonomy" id="1052685"/>
    <lineage>
        <taxon>Eukaryota</taxon>
        <taxon>Fungi</taxon>
        <taxon>Dikarya</taxon>
        <taxon>Basidiomycota</taxon>
        <taxon>Agaricomycotina</taxon>
        <taxon>Agaricomycetes</taxon>
        <taxon>Polyporales</taxon>
        <taxon>Gelatoporiaceae</taxon>
        <taxon>Obba</taxon>
    </lineage>
</organism>
<evidence type="ECO:0000313" key="2">
    <source>
        <dbReference type="EMBL" id="OCH89980.1"/>
    </source>
</evidence>
<keyword evidence="3" id="KW-1185">Reference proteome</keyword>
<gene>
    <name evidence="2" type="ORF">OBBRIDRAFT_630723</name>
</gene>
<feature type="compositionally biased region" description="Low complexity" evidence="1">
    <location>
        <begin position="11"/>
        <end position="24"/>
    </location>
</feature>
<dbReference type="AlphaFoldDB" id="A0A8E2DJ35"/>
<protein>
    <submittedName>
        <fullName evidence="2">Uncharacterized protein</fullName>
    </submittedName>
</protein>
<feature type="region of interest" description="Disordered" evidence="1">
    <location>
        <begin position="1"/>
        <end position="24"/>
    </location>
</feature>
<dbReference type="Pfam" id="PF10315">
    <property type="entry name" value="Aim19"/>
    <property type="match status" value="1"/>
</dbReference>
<sequence>MSSNSTAPAPVSASGSDTPASSNSSTVSLASVVRPWSQSPVPTWALSGLFFATSVIPPRPGLPPIVHRLGFGAIFAGAGYVLSTGDTRNGSGIATAWSLMYLFLNSRKSLQPPRHPISLALTAATVASSTIYGSEYFVLQDGDDS</sequence>
<name>A0A8E2DJ35_9APHY</name>
<dbReference type="Proteomes" id="UP000250043">
    <property type="component" value="Unassembled WGS sequence"/>
</dbReference>
<dbReference type="OrthoDB" id="5554402at2759"/>
<dbReference type="PANTHER" id="PTHR28177">
    <property type="entry name" value="ALTERED INHERITANCE OF MITOCHONDRIA PROTEIN 19, MITOCHONDRIAL"/>
    <property type="match status" value="1"/>
</dbReference>
<dbReference type="GO" id="GO:0005739">
    <property type="term" value="C:mitochondrion"/>
    <property type="evidence" value="ECO:0007669"/>
    <property type="project" value="TreeGrafter"/>
</dbReference>
<evidence type="ECO:0000313" key="3">
    <source>
        <dbReference type="Proteomes" id="UP000250043"/>
    </source>
</evidence>
<dbReference type="PANTHER" id="PTHR28177:SF1">
    <property type="entry name" value="ALTERED INHERITANCE OF MITOCHONDRIA PROTEIN 19, MITOCHONDRIAL"/>
    <property type="match status" value="1"/>
</dbReference>
<accession>A0A8E2DJ35</accession>
<evidence type="ECO:0000256" key="1">
    <source>
        <dbReference type="SAM" id="MobiDB-lite"/>
    </source>
</evidence>
<reference evidence="2 3" key="1">
    <citation type="submission" date="2016-07" db="EMBL/GenBank/DDBJ databases">
        <title>Draft genome of the white-rot fungus Obba rivulosa 3A-2.</title>
        <authorList>
            <consortium name="DOE Joint Genome Institute"/>
            <person name="Miettinen O."/>
            <person name="Riley R."/>
            <person name="Acob R."/>
            <person name="Barry K."/>
            <person name="Cullen D."/>
            <person name="De Vries R."/>
            <person name="Hainaut M."/>
            <person name="Hatakka A."/>
            <person name="Henrissat B."/>
            <person name="Hilden K."/>
            <person name="Kuo R."/>
            <person name="Labutti K."/>
            <person name="Lipzen A."/>
            <person name="Makela M.R."/>
            <person name="Sandor L."/>
            <person name="Spatafora J.W."/>
            <person name="Grigoriev I.V."/>
            <person name="Hibbett D.S."/>
        </authorList>
    </citation>
    <scope>NUCLEOTIDE SEQUENCE [LARGE SCALE GENOMIC DNA]</scope>
    <source>
        <strain evidence="2 3">3A-2</strain>
    </source>
</reference>
<dbReference type="InterPro" id="IPR019419">
    <property type="entry name" value="AIM19"/>
</dbReference>
<dbReference type="EMBL" id="KV722414">
    <property type="protein sequence ID" value="OCH89980.1"/>
    <property type="molecule type" value="Genomic_DNA"/>
</dbReference>